<evidence type="ECO:0000256" key="2">
    <source>
        <dbReference type="ARBA" id="ARBA00022741"/>
    </source>
</evidence>
<accession>A0A2K3YKP5</accession>
<dbReference type="InterPro" id="IPR003593">
    <property type="entry name" value="AAA+_ATPase"/>
</dbReference>
<evidence type="ECO:0000259" key="4">
    <source>
        <dbReference type="PROSITE" id="PS50893"/>
    </source>
</evidence>
<dbReference type="RefSeq" id="WP_103358622.1">
    <property type="nucleotide sequence ID" value="NZ_CP113107.1"/>
</dbReference>
<keyword evidence="2" id="KW-0547">Nucleotide-binding</keyword>
<dbReference type="EMBL" id="PPRF01000059">
    <property type="protein sequence ID" value="PNZ26185.1"/>
    <property type="molecule type" value="Genomic_DNA"/>
</dbReference>
<gene>
    <name evidence="5" type="ORF">CD122_08835</name>
</gene>
<dbReference type="SMART" id="SM00382">
    <property type="entry name" value="AAA"/>
    <property type="match status" value="1"/>
</dbReference>
<dbReference type="SUPFAM" id="SSF52540">
    <property type="entry name" value="P-loop containing nucleoside triphosphate hydrolases"/>
    <property type="match status" value="1"/>
</dbReference>
<dbReference type="PANTHER" id="PTHR43423">
    <property type="entry name" value="ABC TRANSPORTER I FAMILY MEMBER 17"/>
    <property type="match status" value="1"/>
</dbReference>
<dbReference type="PROSITE" id="PS50893">
    <property type="entry name" value="ABC_TRANSPORTER_2"/>
    <property type="match status" value="1"/>
</dbReference>
<protein>
    <submittedName>
        <fullName evidence="5">Methionine ABC transporter ATP-binding protein</fullName>
    </submittedName>
</protein>
<dbReference type="PROSITE" id="PS00211">
    <property type="entry name" value="ABC_TRANSPORTER_1"/>
    <property type="match status" value="1"/>
</dbReference>
<name>A0A2K3YKP5_9STAP</name>
<evidence type="ECO:0000256" key="1">
    <source>
        <dbReference type="ARBA" id="ARBA00022448"/>
    </source>
</evidence>
<dbReference type="PANTHER" id="PTHR43423:SF1">
    <property type="entry name" value="ABC TRANSPORTER I FAMILY MEMBER 17"/>
    <property type="match status" value="1"/>
</dbReference>
<comment type="caution">
    <text evidence="5">The sequence shown here is derived from an EMBL/GenBank/DDBJ whole genome shotgun (WGS) entry which is preliminary data.</text>
</comment>
<dbReference type="AlphaFoldDB" id="A0A2K3YKP5"/>
<dbReference type="InterPro" id="IPR017871">
    <property type="entry name" value="ABC_transporter-like_CS"/>
</dbReference>
<dbReference type="Pfam" id="PF00005">
    <property type="entry name" value="ABC_tran"/>
    <property type="match status" value="1"/>
</dbReference>
<keyword evidence="3 5" id="KW-0067">ATP-binding</keyword>
<dbReference type="GO" id="GO:0016887">
    <property type="term" value="F:ATP hydrolysis activity"/>
    <property type="evidence" value="ECO:0007669"/>
    <property type="project" value="InterPro"/>
</dbReference>
<dbReference type="Proteomes" id="UP000242752">
    <property type="component" value="Unassembled WGS sequence"/>
</dbReference>
<keyword evidence="1" id="KW-0813">Transport</keyword>
<dbReference type="GO" id="GO:0005524">
    <property type="term" value="F:ATP binding"/>
    <property type="evidence" value="ECO:0007669"/>
    <property type="project" value="UniProtKB-KW"/>
</dbReference>
<feature type="domain" description="ABC transporter" evidence="4">
    <location>
        <begin position="2"/>
        <end position="216"/>
    </location>
</feature>
<evidence type="ECO:0000313" key="6">
    <source>
        <dbReference type="Proteomes" id="UP000242752"/>
    </source>
</evidence>
<reference evidence="5 6" key="1">
    <citation type="submission" date="2017-08" db="EMBL/GenBank/DDBJ databases">
        <title>Draft genome sequences of 64 type strains of genus Staph aureus.</title>
        <authorList>
            <person name="Cole K."/>
            <person name="Golubchik T."/>
            <person name="Russell J."/>
            <person name="Foster D."/>
            <person name="Llewelyn M."/>
            <person name="Wilson D."/>
            <person name="Crook D."/>
            <person name="Paul J."/>
        </authorList>
    </citation>
    <scope>NUCLEOTIDE SEQUENCE [LARGE SCALE GENOMIC DNA]</scope>
    <source>
        <strain evidence="5 6">DSM 21968</strain>
    </source>
</reference>
<dbReference type="OrthoDB" id="9785080at2"/>
<proteinExistence type="predicted"/>
<organism evidence="5 6">
    <name type="scientific">Staphylococcus rostri</name>
    <dbReference type="NCBI Taxonomy" id="522262"/>
    <lineage>
        <taxon>Bacteria</taxon>
        <taxon>Bacillati</taxon>
        <taxon>Bacillota</taxon>
        <taxon>Bacilli</taxon>
        <taxon>Bacillales</taxon>
        <taxon>Staphylococcaceae</taxon>
        <taxon>Staphylococcus</taxon>
    </lineage>
</organism>
<evidence type="ECO:0000256" key="3">
    <source>
        <dbReference type="ARBA" id="ARBA00022840"/>
    </source>
</evidence>
<dbReference type="InterPro" id="IPR027417">
    <property type="entry name" value="P-loop_NTPase"/>
</dbReference>
<dbReference type="Gene3D" id="3.40.50.300">
    <property type="entry name" value="P-loop containing nucleotide triphosphate hydrolases"/>
    <property type="match status" value="1"/>
</dbReference>
<dbReference type="InterPro" id="IPR003439">
    <property type="entry name" value="ABC_transporter-like_ATP-bd"/>
</dbReference>
<sequence length="216" mass="24140">MLELKNIGYCIDDRRILDDISLTVKKGEAVAVIGPSGSGKSTLLRIIGDLITPTEGTIYFNGQAYDTYTPEALRLRVSYLSQSVELFGKTVADNLSFPAVVRKDTFDKARAEALMTAVGLQKYRLSDAVQRMSGGEKQRVTIARQLMYRPDILLLDEATSALDHENSDLIEQLIFDLVRQGTAVLWITHDDAQSHRHFDRRIVIENGVLRKEGDAI</sequence>
<evidence type="ECO:0000313" key="5">
    <source>
        <dbReference type="EMBL" id="PNZ26185.1"/>
    </source>
</evidence>
<keyword evidence="6" id="KW-1185">Reference proteome</keyword>